<dbReference type="Proteomes" id="UP000636709">
    <property type="component" value="Unassembled WGS sequence"/>
</dbReference>
<feature type="region of interest" description="Disordered" evidence="1">
    <location>
        <begin position="334"/>
        <end position="375"/>
    </location>
</feature>
<proteinExistence type="predicted"/>
<sequence length="652" mass="71388">MATVARGVEEELLADPSSPAVSQSVRQGMYIHEATSPMPSGEENTSKQVKNPSSAVSLPPVRPTVEGMSFRPPPVYQSCDRRGVDWRQPPTNLIRYDQRSVPVVVSHLSELVMGSRAQMGHQLASVVSPRRTAAGGAVPNSATFATLATIRVLAATPPSAPTRTRGDDGRRWQQATATGDGGRRRQPTTRATAGAGDGPGAVFCNGMRKRERKRKKRRRRKRIQKLGAKICGAELSAGIGGAELGHVAVHVTLPRWTRQKVRRHEIRRRDRVTSAPCYVAPTPRPLCARLVAAVYGEDDQAKPPCNLLWPVVSGLQPSGRHGLPLAATAAAAAAETSGTALPHHHTLPRRRPPLRDLPPSAFPPEPSPRRTRLPRLPRRRPLLPAFRRSFVALHPPPLLGFFFDYGGIQMPSFRPVRDSSDPDLAAAVRFADVFLTCVPGGDDASPGWRIDECRGGFLLLTNGNTEQVAVYNPLSRALDLFPVAPGEMSDGCRGKCTRPPDRSEWLSVCNDKSRVRAAVFSSGTREWQILPWSKRAPAQPSGKKYWLRHGRQANGKLYWSHTKQAYKVVLDTATMQFSFIDLPEHLKGKGYLYMAGEAKDGRPCIVSAADFTLSVWFRGADADGVEKWMLDSVIPLKEEVLGATKGSVDDHR</sequence>
<organism evidence="3 4">
    <name type="scientific">Digitaria exilis</name>
    <dbReference type="NCBI Taxonomy" id="1010633"/>
    <lineage>
        <taxon>Eukaryota</taxon>
        <taxon>Viridiplantae</taxon>
        <taxon>Streptophyta</taxon>
        <taxon>Embryophyta</taxon>
        <taxon>Tracheophyta</taxon>
        <taxon>Spermatophyta</taxon>
        <taxon>Magnoliopsida</taxon>
        <taxon>Liliopsida</taxon>
        <taxon>Poales</taxon>
        <taxon>Poaceae</taxon>
        <taxon>PACMAD clade</taxon>
        <taxon>Panicoideae</taxon>
        <taxon>Panicodae</taxon>
        <taxon>Paniceae</taxon>
        <taxon>Anthephorinae</taxon>
        <taxon>Digitaria</taxon>
    </lineage>
</organism>
<feature type="region of interest" description="Disordered" evidence="1">
    <location>
        <begin position="1"/>
        <end position="76"/>
    </location>
</feature>
<dbReference type="PANTHER" id="PTHR33207">
    <property type="entry name" value="F-BOX DOMAIN CONTAINING PROTEIN-RELATED"/>
    <property type="match status" value="1"/>
</dbReference>
<accession>A0A835AE32</accession>
<feature type="domain" description="F-box protein AT5G49610-like beta-propeller" evidence="2">
    <location>
        <begin position="451"/>
        <end position="638"/>
    </location>
</feature>
<evidence type="ECO:0000256" key="1">
    <source>
        <dbReference type="SAM" id="MobiDB-lite"/>
    </source>
</evidence>
<reference evidence="3" key="1">
    <citation type="submission" date="2020-07" db="EMBL/GenBank/DDBJ databases">
        <title>Genome sequence and genetic diversity analysis of an under-domesticated orphan crop, white fonio (Digitaria exilis).</title>
        <authorList>
            <person name="Bennetzen J.L."/>
            <person name="Chen S."/>
            <person name="Ma X."/>
            <person name="Wang X."/>
            <person name="Yssel A.E.J."/>
            <person name="Chaluvadi S.R."/>
            <person name="Johnson M."/>
            <person name="Gangashetty P."/>
            <person name="Hamidou F."/>
            <person name="Sanogo M.D."/>
            <person name="Zwaenepoel A."/>
            <person name="Wallace J."/>
            <person name="Van De Peer Y."/>
            <person name="Van Deynze A."/>
        </authorList>
    </citation>
    <scope>NUCLEOTIDE SEQUENCE</scope>
    <source>
        <tissue evidence="3">Leaves</tissue>
    </source>
</reference>
<dbReference type="Pfam" id="PF23635">
    <property type="entry name" value="Beta-prop_AT5G49610-like"/>
    <property type="match status" value="1"/>
</dbReference>
<dbReference type="InterPro" id="IPR056594">
    <property type="entry name" value="AT5G49610-like_b-prop"/>
</dbReference>
<gene>
    <name evidence="3" type="ORF">HU200_058275</name>
</gene>
<evidence type="ECO:0000313" key="4">
    <source>
        <dbReference type="Proteomes" id="UP000636709"/>
    </source>
</evidence>
<feature type="compositionally biased region" description="Polar residues" evidence="1">
    <location>
        <begin position="42"/>
        <end position="56"/>
    </location>
</feature>
<comment type="caution">
    <text evidence="3">The sequence shown here is derived from an EMBL/GenBank/DDBJ whole genome shotgun (WGS) entry which is preliminary data.</text>
</comment>
<protein>
    <recommendedName>
        <fullName evidence="2">F-box protein AT5G49610-like beta-propeller domain-containing protein</fullName>
    </recommendedName>
</protein>
<dbReference type="AlphaFoldDB" id="A0A835AE32"/>
<feature type="region of interest" description="Disordered" evidence="1">
    <location>
        <begin position="157"/>
        <end position="200"/>
    </location>
</feature>
<dbReference type="EMBL" id="JACEFO010002454">
    <property type="protein sequence ID" value="KAF8659677.1"/>
    <property type="molecule type" value="Genomic_DNA"/>
</dbReference>
<dbReference type="OrthoDB" id="669728at2759"/>
<keyword evidence="4" id="KW-1185">Reference proteome</keyword>
<evidence type="ECO:0000259" key="2">
    <source>
        <dbReference type="Pfam" id="PF23635"/>
    </source>
</evidence>
<name>A0A835AE32_9POAL</name>
<feature type="compositionally biased region" description="Basic residues" evidence="1">
    <location>
        <begin position="342"/>
        <end position="352"/>
    </location>
</feature>
<evidence type="ECO:0000313" key="3">
    <source>
        <dbReference type="EMBL" id="KAF8659677.1"/>
    </source>
</evidence>